<proteinExistence type="predicted"/>
<dbReference type="RefSeq" id="WP_219066391.1">
    <property type="nucleotide sequence ID" value="NZ_CAJUXY010000007.1"/>
</dbReference>
<evidence type="ECO:0000313" key="1">
    <source>
        <dbReference type="EMBL" id="UQX12447.1"/>
    </source>
</evidence>
<organism evidence="1 2">
    <name type="scientific">Candidatus Mycobacterium methanotrophicum</name>
    <dbReference type="NCBI Taxonomy" id="2943498"/>
    <lineage>
        <taxon>Bacteria</taxon>
        <taxon>Bacillati</taxon>
        <taxon>Actinomycetota</taxon>
        <taxon>Actinomycetes</taxon>
        <taxon>Mycobacteriales</taxon>
        <taxon>Mycobacteriaceae</taxon>
        <taxon>Mycobacterium</taxon>
    </lineage>
</organism>
<evidence type="ECO:0008006" key="3">
    <source>
        <dbReference type="Google" id="ProtNLM"/>
    </source>
</evidence>
<reference evidence="1" key="1">
    <citation type="submission" date="2022-05" db="EMBL/GenBank/DDBJ databases">
        <title>A methanotrophic Mycobacterium dominates a cave microbial ecosystem.</title>
        <authorList>
            <person name="Van Spanning R.J.M."/>
            <person name="Guan Q."/>
            <person name="Melkonian C."/>
            <person name="Gallant J."/>
            <person name="Polerecky L."/>
            <person name="Flot J.-F."/>
            <person name="Brandt B.W."/>
            <person name="Braster M."/>
            <person name="Iturbe Espinoza P."/>
            <person name="Aerts J."/>
            <person name="Meima-Franke M."/>
            <person name="Piersma S.R."/>
            <person name="Bunduc C."/>
            <person name="Ummels R."/>
            <person name="Pain A."/>
            <person name="Fleming E.J."/>
            <person name="van der Wel N."/>
            <person name="Gherman V.D."/>
            <person name="Sarbu S.M."/>
            <person name="Bodelier P.L.E."/>
            <person name="Bitter W."/>
        </authorList>
    </citation>
    <scope>NUCLEOTIDE SEQUENCE</scope>
    <source>
        <strain evidence="1">Sulfur Cave</strain>
    </source>
</reference>
<name>A0ABY4QN61_9MYCO</name>
<evidence type="ECO:0000313" key="2">
    <source>
        <dbReference type="Proteomes" id="UP001056610"/>
    </source>
</evidence>
<dbReference type="EMBL" id="CP097320">
    <property type="protein sequence ID" value="UQX12447.1"/>
    <property type="molecule type" value="Genomic_DNA"/>
</dbReference>
<dbReference type="Proteomes" id="UP001056610">
    <property type="component" value="Chromosome"/>
</dbReference>
<sequence>MVRFLAARGFPIPSPAVVNRNGQRFGEAVRRFAADNHIPVVRFAKGGRTITVMGKHLARQEATGRSGVAAIGVAQEFQRVATCTTRAARNGGAPHFVWDRADRRVTCFYLYVWDADFGSAFIKICTYFPYPIKVWLNGHEWAKRRAAQSGIGFTPLANGFATCTDHSALHEICDRLGPGAITVFFERWMSRLPLPLGPADRAAGYWRELSMRQIQVSRTLVFDRPHDGRVFFEELAADNLDPGRPEQVEPIFGRAVRSTTTGVFAARVVTRGVDVTINAGYKHSRVKEYFKEGRALRIETVINDPTDLGVLRRLPHLDELQAKARDVNRRLLDHEHVGQGLRPCESSL</sequence>
<keyword evidence="2" id="KW-1185">Reference proteome</keyword>
<gene>
    <name evidence="1" type="ORF">M5I08_09520</name>
</gene>
<accession>A0ABY4QN61</accession>
<protein>
    <recommendedName>
        <fullName evidence="3">Integrase catalytic domain-containing protein</fullName>
    </recommendedName>
</protein>